<dbReference type="PANTHER" id="PTHR45947:SF3">
    <property type="entry name" value="SULFOQUINOVOSYL TRANSFERASE SQD2"/>
    <property type="match status" value="1"/>
</dbReference>
<organism evidence="2 3">
    <name type="scientific">Sphingomonas abietis</name>
    <dbReference type="NCBI Taxonomy" id="3012344"/>
    <lineage>
        <taxon>Bacteria</taxon>
        <taxon>Pseudomonadati</taxon>
        <taxon>Pseudomonadota</taxon>
        <taxon>Alphaproteobacteria</taxon>
        <taxon>Sphingomonadales</taxon>
        <taxon>Sphingomonadaceae</taxon>
        <taxon>Sphingomonas</taxon>
    </lineage>
</organism>
<accession>A0ABY7NH26</accession>
<dbReference type="Pfam" id="PF00534">
    <property type="entry name" value="Glycos_transf_1"/>
    <property type="match status" value="1"/>
</dbReference>
<dbReference type="RefSeq" id="WP_270075496.1">
    <property type="nucleotide sequence ID" value="NZ_CP115174.1"/>
</dbReference>
<dbReference type="SUPFAM" id="SSF53756">
    <property type="entry name" value="UDP-Glycosyltransferase/glycogen phosphorylase"/>
    <property type="match status" value="1"/>
</dbReference>
<sequence length="367" mass="39664">MAKTASSERRMIILGGSRHHRGGLEAFCERAAIALPRHAANWQATWWPTDTAYFSLRHLGALVRAWRRLGRVKPREVDLIWLQWSTFADLLFLRRALALGIPVMATPHLGANARLQRVPVLRALSTRLLARADRIALLFAGQDTEIALPSGVPRTVTGSFLPETALSARRSIEGTAPLKLIHASRLSHGKGTFRMVALCATLRAQGIAFHAQIAGRADPATMAELRQAIADADLGASLTLTDWMNEAALIDALERTDILVHLSELDSFPLIVLEALAAGTMPIVADMTGARAMAERYGGFVATGTDGGVTAAADWLATQDLADLRHRAADVAAAVRREQAWESCVGRVVDAANTTIEGRNANRSLRG</sequence>
<dbReference type="Gene3D" id="3.40.50.2000">
    <property type="entry name" value="Glycogen Phosphorylase B"/>
    <property type="match status" value="2"/>
</dbReference>
<evidence type="ECO:0000313" key="3">
    <source>
        <dbReference type="Proteomes" id="UP001210865"/>
    </source>
</evidence>
<evidence type="ECO:0000259" key="1">
    <source>
        <dbReference type="Pfam" id="PF00534"/>
    </source>
</evidence>
<proteinExistence type="predicted"/>
<evidence type="ECO:0000313" key="2">
    <source>
        <dbReference type="EMBL" id="WBO20846.1"/>
    </source>
</evidence>
<keyword evidence="2" id="KW-0808">Transferase</keyword>
<dbReference type="EMBL" id="CP115174">
    <property type="protein sequence ID" value="WBO20846.1"/>
    <property type="molecule type" value="Genomic_DNA"/>
</dbReference>
<dbReference type="GO" id="GO:0016757">
    <property type="term" value="F:glycosyltransferase activity"/>
    <property type="evidence" value="ECO:0007669"/>
    <property type="project" value="UniProtKB-KW"/>
</dbReference>
<keyword evidence="3" id="KW-1185">Reference proteome</keyword>
<gene>
    <name evidence="2" type="ORF">PBT88_11545</name>
</gene>
<dbReference type="PANTHER" id="PTHR45947">
    <property type="entry name" value="SULFOQUINOVOSYL TRANSFERASE SQD2"/>
    <property type="match status" value="1"/>
</dbReference>
<keyword evidence="2" id="KW-0328">Glycosyltransferase</keyword>
<reference evidence="2 3" key="1">
    <citation type="submission" date="2022-12" db="EMBL/GenBank/DDBJ databases">
        <title>Sphingomonas abieness sp. nov., an endophytic bacterium isolated from Abies koreana.</title>
        <authorList>
            <person name="Jiang L."/>
            <person name="Lee J."/>
        </authorList>
    </citation>
    <scope>NUCLEOTIDE SEQUENCE [LARGE SCALE GENOMIC DNA]</scope>
    <source>
        <strain evidence="3">PAMB 00755</strain>
    </source>
</reference>
<feature type="domain" description="Glycosyl transferase family 1" evidence="1">
    <location>
        <begin position="177"/>
        <end position="305"/>
    </location>
</feature>
<protein>
    <submittedName>
        <fullName evidence="2">Glycosyltransferase</fullName>
        <ecNumber evidence="2">2.4.-.-</ecNumber>
    </submittedName>
</protein>
<dbReference type="EC" id="2.4.-.-" evidence="2"/>
<dbReference type="Proteomes" id="UP001210865">
    <property type="component" value="Chromosome"/>
</dbReference>
<dbReference type="InterPro" id="IPR001296">
    <property type="entry name" value="Glyco_trans_1"/>
</dbReference>
<dbReference type="InterPro" id="IPR050194">
    <property type="entry name" value="Glycosyltransferase_grp1"/>
</dbReference>
<name>A0ABY7NH26_9SPHN</name>